<feature type="compositionally biased region" description="Basic and acidic residues" evidence="1">
    <location>
        <begin position="19"/>
        <end position="30"/>
    </location>
</feature>
<reference evidence="3" key="1">
    <citation type="submission" date="2013-09" db="EMBL/GenBank/DDBJ databases">
        <title>Corchorus olitorius genome sequencing.</title>
        <authorList>
            <person name="Alam M."/>
            <person name="Haque M.S."/>
            <person name="Islam M.S."/>
            <person name="Emdad E.M."/>
            <person name="Islam M.M."/>
            <person name="Ahmed B."/>
            <person name="Halim A."/>
            <person name="Hossen Q.M.M."/>
            <person name="Hossain M.Z."/>
            <person name="Ahmed R."/>
            <person name="Khan M.M."/>
            <person name="Islam R."/>
            <person name="Rashid M.M."/>
            <person name="Khan S.A."/>
            <person name="Rahman M.S."/>
            <person name="Alam M."/>
            <person name="Yahiya A.S."/>
            <person name="Khan M.S."/>
            <person name="Azam M.S."/>
            <person name="Haque T."/>
            <person name="Lashkar M.Z.H."/>
            <person name="Akhand A.I."/>
            <person name="Morshed G."/>
            <person name="Roy S."/>
            <person name="Uddin K.S."/>
            <person name="Rabeya T."/>
            <person name="Hossain A.S."/>
            <person name="Chowdhury A."/>
            <person name="Snigdha A.R."/>
            <person name="Mortoza M.S."/>
            <person name="Matin S.A."/>
            <person name="Hoque S.M.E."/>
            <person name="Islam M.K."/>
            <person name="Roy D.K."/>
            <person name="Haider R."/>
            <person name="Moosa M.M."/>
            <person name="Elias S.M."/>
            <person name="Hasan A.M."/>
            <person name="Jahan S."/>
            <person name="Shafiuddin M."/>
            <person name="Mahmood N."/>
            <person name="Shommy N.S."/>
        </authorList>
    </citation>
    <scope>NUCLEOTIDE SEQUENCE [LARGE SCALE GENOMIC DNA]</scope>
    <source>
        <strain evidence="3">cv. O-4</strain>
    </source>
</reference>
<accession>A0A1R3G9G0</accession>
<proteinExistence type="predicted"/>
<dbReference type="Proteomes" id="UP000187203">
    <property type="component" value="Unassembled WGS sequence"/>
</dbReference>
<dbReference type="EMBL" id="AWUE01023170">
    <property type="protein sequence ID" value="OMO54724.1"/>
    <property type="molecule type" value="Genomic_DNA"/>
</dbReference>
<protein>
    <submittedName>
        <fullName evidence="2">Uncharacterized protein</fullName>
    </submittedName>
</protein>
<evidence type="ECO:0000256" key="1">
    <source>
        <dbReference type="SAM" id="MobiDB-lite"/>
    </source>
</evidence>
<evidence type="ECO:0000313" key="3">
    <source>
        <dbReference type="Proteomes" id="UP000187203"/>
    </source>
</evidence>
<evidence type="ECO:0000313" key="2">
    <source>
        <dbReference type="EMBL" id="OMO54724.1"/>
    </source>
</evidence>
<dbReference type="AlphaFoldDB" id="A0A1R3G9G0"/>
<comment type="caution">
    <text evidence="2">The sequence shown here is derived from an EMBL/GenBank/DDBJ whole genome shotgun (WGS) entry which is preliminary data.</text>
</comment>
<organism evidence="2 3">
    <name type="scientific">Corchorus olitorius</name>
    <dbReference type="NCBI Taxonomy" id="93759"/>
    <lineage>
        <taxon>Eukaryota</taxon>
        <taxon>Viridiplantae</taxon>
        <taxon>Streptophyta</taxon>
        <taxon>Embryophyta</taxon>
        <taxon>Tracheophyta</taxon>
        <taxon>Spermatophyta</taxon>
        <taxon>Magnoliopsida</taxon>
        <taxon>eudicotyledons</taxon>
        <taxon>Gunneridae</taxon>
        <taxon>Pentapetalae</taxon>
        <taxon>rosids</taxon>
        <taxon>malvids</taxon>
        <taxon>Malvales</taxon>
        <taxon>Malvaceae</taxon>
        <taxon>Grewioideae</taxon>
        <taxon>Apeibeae</taxon>
        <taxon>Corchorus</taxon>
    </lineage>
</organism>
<name>A0A1R3G9G0_9ROSI</name>
<feature type="region of interest" description="Disordered" evidence="1">
    <location>
        <begin position="1"/>
        <end position="38"/>
    </location>
</feature>
<keyword evidence="3" id="KW-1185">Reference proteome</keyword>
<sequence>MADTMVPDTAEDNTNKIVMEQKGDGAKEGDTMVPDTAEDNTNKIVMEHEGDGAKEGDTDYVRPGSKENRPFRFEAAWLLHPDFKHLFSSAWTKGDGNLSLAVEHVNSEAVLSRHVVDFFQSLFRRKSRERLEAVYDTHSLELTEEERLQVSSEIVLEEVCAVTFSMKGLKAPGVDGNRFCIKEIGMLCVIRFLSLCVWLGKIEEWIRKS</sequence>
<gene>
    <name evidence="2" type="ORF">COLO4_36360</name>
</gene>